<comment type="caution">
    <text evidence="1">The sequence shown here is derived from an EMBL/GenBank/DDBJ whole genome shotgun (WGS) entry which is preliminary data.</text>
</comment>
<name>A0A5C5YHU3_9BACT</name>
<reference evidence="1 2" key="1">
    <citation type="submission" date="2019-02" db="EMBL/GenBank/DDBJ databases">
        <title>Deep-cultivation of Planctomycetes and their phenomic and genomic characterization uncovers novel biology.</title>
        <authorList>
            <person name="Wiegand S."/>
            <person name="Jogler M."/>
            <person name="Boedeker C."/>
            <person name="Pinto D."/>
            <person name="Vollmers J."/>
            <person name="Rivas-Marin E."/>
            <person name="Kohn T."/>
            <person name="Peeters S.H."/>
            <person name="Heuer A."/>
            <person name="Rast P."/>
            <person name="Oberbeckmann S."/>
            <person name="Bunk B."/>
            <person name="Jeske O."/>
            <person name="Meyerdierks A."/>
            <person name="Storesund J.E."/>
            <person name="Kallscheuer N."/>
            <person name="Luecker S."/>
            <person name="Lage O.M."/>
            <person name="Pohl T."/>
            <person name="Merkel B.J."/>
            <person name="Hornburger P."/>
            <person name="Mueller R.-W."/>
            <person name="Bruemmer F."/>
            <person name="Labrenz M."/>
            <person name="Spormann A.M."/>
            <person name="Op Den Camp H."/>
            <person name="Overmann J."/>
            <person name="Amann R."/>
            <person name="Jetten M.S.M."/>
            <person name="Mascher T."/>
            <person name="Medema M.H."/>
            <person name="Devos D.P."/>
            <person name="Kaster A.-K."/>
            <person name="Ovreas L."/>
            <person name="Rohde M."/>
            <person name="Galperin M.Y."/>
            <person name="Jogler C."/>
        </authorList>
    </citation>
    <scope>NUCLEOTIDE SEQUENCE [LARGE SCALE GENOMIC DNA]</scope>
    <source>
        <strain evidence="1 2">CA85</strain>
    </source>
</reference>
<dbReference type="Proteomes" id="UP000318053">
    <property type="component" value="Unassembled WGS sequence"/>
</dbReference>
<gene>
    <name evidence="1" type="ORF">CA85_17600</name>
</gene>
<proteinExistence type="predicted"/>
<organism evidence="1 2">
    <name type="scientific">Allorhodopirellula solitaria</name>
    <dbReference type="NCBI Taxonomy" id="2527987"/>
    <lineage>
        <taxon>Bacteria</taxon>
        <taxon>Pseudomonadati</taxon>
        <taxon>Planctomycetota</taxon>
        <taxon>Planctomycetia</taxon>
        <taxon>Pirellulales</taxon>
        <taxon>Pirellulaceae</taxon>
        <taxon>Allorhodopirellula</taxon>
    </lineage>
</organism>
<accession>A0A5C5YHU3</accession>
<sequence>MNSDVLHSWKVGVLSLLTLLTVAAAGFALLRFSVIQVSTVTEHEVVFSCQLWEYRAQTSGLNAVLVRSSQLNYAGNSISQSLASRGFSIATPIGKFSPLNGVWVPHSTQPPWWSSRYKPSCTREVAEVAHFKQVRELTERGFYRTPVDGVVVRESWGDVRLKGTPSSWAHIERNGSGFWFDPERIEIVLAVLKVERVSSSQ</sequence>
<keyword evidence="2" id="KW-1185">Reference proteome</keyword>
<protein>
    <submittedName>
        <fullName evidence="1">Uncharacterized protein</fullName>
    </submittedName>
</protein>
<evidence type="ECO:0000313" key="2">
    <source>
        <dbReference type="Proteomes" id="UP000318053"/>
    </source>
</evidence>
<dbReference type="EMBL" id="SJPK01000003">
    <property type="protein sequence ID" value="TWT73292.1"/>
    <property type="molecule type" value="Genomic_DNA"/>
</dbReference>
<evidence type="ECO:0000313" key="1">
    <source>
        <dbReference type="EMBL" id="TWT73292.1"/>
    </source>
</evidence>
<dbReference type="AlphaFoldDB" id="A0A5C5YHU3"/>